<dbReference type="OrthoDB" id="2993609at2759"/>
<evidence type="ECO:0000313" key="2">
    <source>
        <dbReference type="Proteomes" id="UP000775547"/>
    </source>
</evidence>
<proteinExistence type="predicted"/>
<dbReference type="Proteomes" id="UP000775547">
    <property type="component" value="Unassembled WGS sequence"/>
</dbReference>
<accession>A0A9P7G504</accession>
<sequence length="434" mass="48589">MRICKVKTLAFKNPKLQRDRPKVQITSESFLCLDSWPDGTPRISKASLPMLDDSPSMGSIGAPLHPTEEILAFRYLEVPKELLTVVKRPMIMWTETYLDIWHDGPSSQLQSRFPISGAVCPASASVLATRTFVGILLREINPGGKPSSYFFMHKRDRSESAAVPLNLEALIVAEGDTMSSFSFLHEDSSTVITTNPDNFCLDLWTLVGDALQKTAVLLLPGLSASVKQCVHLECAPLDTFESPRARQMRLGSGQNTSLIVGFNLAFHHVSHFTGQVVVLTDFALSFSRQRFITYPVVLRWLSWGPKNARISPGKSDCNPFSGFFYTKQIGDLMSVYAVGDRPLSANKFMPIKRKRGSSQQFYPVFANDAPSGVLDDSELIGRATHKCDWLFYYESWVYAFTRDRDTGVYTVNICYLRDSKVVNELVQKINKESA</sequence>
<dbReference type="EMBL" id="JABCKV010000206">
    <property type="protein sequence ID" value="KAG5642213.1"/>
    <property type="molecule type" value="Genomic_DNA"/>
</dbReference>
<reference evidence="1" key="2">
    <citation type="submission" date="2021-10" db="EMBL/GenBank/DDBJ databases">
        <title>Phylogenomics reveals ancestral predisposition of the termite-cultivated fungus Termitomyces towards a domesticated lifestyle.</title>
        <authorList>
            <person name="Auxier B."/>
            <person name="Grum-Grzhimaylo A."/>
            <person name="Cardenas M.E."/>
            <person name="Lodge J.D."/>
            <person name="Laessoe T."/>
            <person name="Pedersen O."/>
            <person name="Smith M.E."/>
            <person name="Kuyper T.W."/>
            <person name="Franco-Molano E.A."/>
            <person name="Baroni T.J."/>
            <person name="Aanen D.K."/>
        </authorList>
    </citation>
    <scope>NUCLEOTIDE SEQUENCE</scope>
    <source>
        <strain evidence="1">AP01</strain>
        <tissue evidence="1">Mycelium</tissue>
    </source>
</reference>
<gene>
    <name evidence="1" type="ORF">DXG03_003405</name>
</gene>
<keyword evidence="2" id="KW-1185">Reference proteome</keyword>
<evidence type="ECO:0000313" key="1">
    <source>
        <dbReference type="EMBL" id="KAG5642213.1"/>
    </source>
</evidence>
<organism evidence="1 2">
    <name type="scientific">Asterophora parasitica</name>
    <dbReference type="NCBI Taxonomy" id="117018"/>
    <lineage>
        <taxon>Eukaryota</taxon>
        <taxon>Fungi</taxon>
        <taxon>Dikarya</taxon>
        <taxon>Basidiomycota</taxon>
        <taxon>Agaricomycotina</taxon>
        <taxon>Agaricomycetes</taxon>
        <taxon>Agaricomycetidae</taxon>
        <taxon>Agaricales</taxon>
        <taxon>Tricholomatineae</taxon>
        <taxon>Lyophyllaceae</taxon>
        <taxon>Asterophora</taxon>
    </lineage>
</organism>
<protein>
    <submittedName>
        <fullName evidence="1">Uncharacterized protein</fullName>
    </submittedName>
</protein>
<comment type="caution">
    <text evidence="1">The sequence shown here is derived from an EMBL/GenBank/DDBJ whole genome shotgun (WGS) entry which is preliminary data.</text>
</comment>
<dbReference type="AlphaFoldDB" id="A0A9P7G504"/>
<name>A0A9P7G504_9AGAR</name>
<reference evidence="1" key="1">
    <citation type="submission" date="2020-07" db="EMBL/GenBank/DDBJ databases">
        <authorList>
            <person name="Nieuwenhuis M."/>
            <person name="Van De Peppel L.J.J."/>
        </authorList>
    </citation>
    <scope>NUCLEOTIDE SEQUENCE</scope>
    <source>
        <strain evidence="1">AP01</strain>
        <tissue evidence="1">Mycelium</tissue>
    </source>
</reference>